<dbReference type="EMBL" id="JACEIK010001233">
    <property type="protein sequence ID" value="MCD7467480.1"/>
    <property type="molecule type" value="Genomic_DNA"/>
</dbReference>
<proteinExistence type="predicted"/>
<comment type="caution">
    <text evidence="1">The sequence shown here is derived from an EMBL/GenBank/DDBJ whole genome shotgun (WGS) entry which is preliminary data.</text>
</comment>
<dbReference type="Proteomes" id="UP000823775">
    <property type="component" value="Unassembled WGS sequence"/>
</dbReference>
<reference evidence="1 2" key="1">
    <citation type="journal article" date="2021" name="BMC Genomics">
        <title>Datura genome reveals duplications of psychoactive alkaloid biosynthetic genes and high mutation rate following tissue culture.</title>
        <authorList>
            <person name="Rajewski A."/>
            <person name="Carter-House D."/>
            <person name="Stajich J."/>
            <person name="Litt A."/>
        </authorList>
    </citation>
    <scope>NUCLEOTIDE SEQUENCE [LARGE SCALE GENOMIC DNA]</scope>
    <source>
        <strain evidence="1">AR-01</strain>
    </source>
</reference>
<protein>
    <submittedName>
        <fullName evidence="1">Uncharacterized protein</fullName>
    </submittedName>
</protein>
<evidence type="ECO:0000313" key="2">
    <source>
        <dbReference type="Proteomes" id="UP000823775"/>
    </source>
</evidence>
<name>A0ABS8T7T2_DATST</name>
<accession>A0ABS8T7T2</accession>
<evidence type="ECO:0000313" key="1">
    <source>
        <dbReference type="EMBL" id="MCD7467480.1"/>
    </source>
</evidence>
<sequence>MGKRACIPTRKAQEAVAYGGGQVRKKGNLVQEALRSMQEKEIGRNLIIEEEADAVANTVTNDVNTEGSKPVKLLSKAIEDQKNNELAEVRNTEEEHIAGNRTITPQSNATVTGNIKEVSSNQKPEAMARARRLSWAEKVEADPDLEKKTSIWDNFDISKVSNAGFKLDFVAPDKHGEIPICEIALEDISSEVLFWENSKVCYVLGANPPFSVLNGFIQRQWAKHGINKGGTLSSSESIAKGSK</sequence>
<gene>
    <name evidence="1" type="ORF">HAX54_004934</name>
</gene>
<organism evidence="1 2">
    <name type="scientific">Datura stramonium</name>
    <name type="common">Jimsonweed</name>
    <name type="synonym">Common thornapple</name>
    <dbReference type="NCBI Taxonomy" id="4076"/>
    <lineage>
        <taxon>Eukaryota</taxon>
        <taxon>Viridiplantae</taxon>
        <taxon>Streptophyta</taxon>
        <taxon>Embryophyta</taxon>
        <taxon>Tracheophyta</taxon>
        <taxon>Spermatophyta</taxon>
        <taxon>Magnoliopsida</taxon>
        <taxon>eudicotyledons</taxon>
        <taxon>Gunneridae</taxon>
        <taxon>Pentapetalae</taxon>
        <taxon>asterids</taxon>
        <taxon>lamiids</taxon>
        <taxon>Solanales</taxon>
        <taxon>Solanaceae</taxon>
        <taxon>Solanoideae</taxon>
        <taxon>Datureae</taxon>
        <taxon>Datura</taxon>
    </lineage>
</organism>
<keyword evidence="2" id="KW-1185">Reference proteome</keyword>